<dbReference type="EMBL" id="AAPJ01000001">
    <property type="protein sequence ID" value="EAS51403.1"/>
    <property type="molecule type" value="Genomic_DNA"/>
</dbReference>
<comment type="caution">
    <text evidence="7">The sequence shown here is derived from an EMBL/GenBank/DDBJ whole genome shotgun (WGS) entry which is preliminary data.</text>
</comment>
<dbReference type="PROSITE" id="PS51318">
    <property type="entry name" value="TAT"/>
    <property type="match status" value="1"/>
</dbReference>
<organism evidence="7 8">
    <name type="scientific">Aurantimonas manganoxydans (strain ATCC BAA-1229 / DSM 21871 / SI85-9A1)</name>
    <dbReference type="NCBI Taxonomy" id="287752"/>
    <lineage>
        <taxon>Bacteria</taxon>
        <taxon>Pseudomonadati</taxon>
        <taxon>Pseudomonadota</taxon>
        <taxon>Alphaproteobacteria</taxon>
        <taxon>Hyphomicrobiales</taxon>
        <taxon>Aurantimonadaceae</taxon>
        <taxon>Aurantimonas</taxon>
    </lineage>
</organism>
<evidence type="ECO:0000256" key="3">
    <source>
        <dbReference type="ARBA" id="ARBA00022801"/>
    </source>
</evidence>
<feature type="signal peptide" evidence="5">
    <location>
        <begin position="1"/>
        <end position="28"/>
    </location>
</feature>
<dbReference type="GO" id="GO:0016787">
    <property type="term" value="F:hydrolase activity"/>
    <property type="evidence" value="ECO:0007669"/>
    <property type="project" value="UniProtKB-KW"/>
</dbReference>
<dbReference type="SMART" id="SM00849">
    <property type="entry name" value="Lactamase_B"/>
    <property type="match status" value="1"/>
</dbReference>
<reference evidence="7 8" key="1">
    <citation type="journal article" date="2008" name="Appl. Environ. Microbiol.">
        <title>Genomic insights into Mn(II) oxidation by the marine alphaproteobacterium Aurantimonas sp. strain SI85-9A1.</title>
        <authorList>
            <person name="Dick G.J."/>
            <person name="Podell S."/>
            <person name="Johnson H.A."/>
            <person name="Rivera-Espinoza Y."/>
            <person name="Bernier-Latmani R."/>
            <person name="McCarthy J.K."/>
            <person name="Torpey J.W."/>
            <person name="Clement B.G."/>
            <person name="Gaasterland T."/>
            <person name="Tebo B.M."/>
        </authorList>
    </citation>
    <scope>NUCLEOTIDE SEQUENCE [LARGE SCALE GENOMIC DNA]</scope>
    <source>
        <strain evidence="7 8">SI85-9A1</strain>
    </source>
</reference>
<dbReference type="BioCyc" id="AURANTIMONAS:SI859A1_02219-MONOMER"/>
<evidence type="ECO:0000256" key="1">
    <source>
        <dbReference type="ARBA" id="ARBA00007749"/>
    </source>
</evidence>
<dbReference type="InterPro" id="IPR051013">
    <property type="entry name" value="MBL_superfamily_lactonases"/>
</dbReference>
<keyword evidence="3" id="KW-0378">Hydrolase</keyword>
<dbReference type="HOGENOM" id="CLU_056519_0_0_5"/>
<dbReference type="PANTHER" id="PTHR42978">
    <property type="entry name" value="QUORUM-QUENCHING LACTONASE YTNP-RELATED-RELATED"/>
    <property type="match status" value="1"/>
</dbReference>
<gene>
    <name evidence="7" type="ORF">SI859A1_02219</name>
</gene>
<dbReference type="InterPro" id="IPR006311">
    <property type="entry name" value="TAT_signal"/>
</dbReference>
<evidence type="ECO:0000256" key="4">
    <source>
        <dbReference type="ARBA" id="ARBA00022833"/>
    </source>
</evidence>
<dbReference type="Gene3D" id="3.60.15.10">
    <property type="entry name" value="Ribonuclease Z/Hydroxyacylglutathione hydrolase-like"/>
    <property type="match status" value="1"/>
</dbReference>
<dbReference type="Pfam" id="PF00753">
    <property type="entry name" value="Lactamase_B"/>
    <property type="match status" value="1"/>
</dbReference>
<dbReference type="AlphaFoldDB" id="Q1YMH8"/>
<dbReference type="CDD" id="cd07720">
    <property type="entry name" value="OPHC2-like_MBL-fold"/>
    <property type="match status" value="1"/>
</dbReference>
<evidence type="ECO:0000313" key="8">
    <source>
        <dbReference type="Proteomes" id="UP000000321"/>
    </source>
</evidence>
<proteinExistence type="inferred from homology"/>
<keyword evidence="4" id="KW-0862">Zinc</keyword>
<protein>
    <submittedName>
        <fullName evidence="7">Possible metallo-beta-lactamase</fullName>
    </submittedName>
</protein>
<dbReference type="InterPro" id="IPR036866">
    <property type="entry name" value="RibonucZ/Hydroxyglut_hydro"/>
</dbReference>
<evidence type="ECO:0000256" key="5">
    <source>
        <dbReference type="SAM" id="SignalP"/>
    </source>
</evidence>
<feature type="chain" id="PRO_5004198072" evidence="5">
    <location>
        <begin position="29"/>
        <end position="322"/>
    </location>
</feature>
<dbReference type="InterPro" id="IPR001279">
    <property type="entry name" value="Metallo-B-lactamas"/>
</dbReference>
<evidence type="ECO:0000313" key="7">
    <source>
        <dbReference type="EMBL" id="EAS51403.1"/>
    </source>
</evidence>
<name>Q1YMH8_AURMS</name>
<dbReference type="RefSeq" id="WP_009210043.1">
    <property type="nucleotide sequence ID" value="NZ_BBWP01000043.1"/>
</dbReference>
<dbReference type="PANTHER" id="PTHR42978:SF6">
    <property type="entry name" value="QUORUM-QUENCHING LACTONASE YTNP-RELATED"/>
    <property type="match status" value="1"/>
</dbReference>
<keyword evidence="8" id="KW-1185">Reference proteome</keyword>
<dbReference type="Proteomes" id="UP000000321">
    <property type="component" value="Unassembled WGS sequence"/>
</dbReference>
<evidence type="ECO:0000256" key="2">
    <source>
        <dbReference type="ARBA" id="ARBA00022723"/>
    </source>
</evidence>
<sequence length="322" mass="33763">MPVSRRHFVAGALSAPILMRFGALPAAAKAPTPTSQVLPVQQIRVGEAIVTAVSDGYLDLDIALLSNIEASEAERLLDEAFKGAPPVTTGVNAYVVHLPEQTVLIDTGGAGAFPQMGKLQDRLTAAGIPPEDIDAVLLTHLHPDHVGGLVLDGKLAFPNATVHVHKAEYDFWTSIENRDAAPDSVKGFFDAARTAMEVAGDKVKTFAAAGEVVPGIAARELFGHTPGHCGYMIGEGADGLLVWGDVVHAGAIQFARPDVGIAFDGDPQVAIATREALLADVAANRTRIAGMHIAFPSIGHVVEGSGDAAYAFRPSEWQYDLG</sequence>
<dbReference type="OrthoDB" id="9803916at2"/>
<dbReference type="GO" id="GO:0046872">
    <property type="term" value="F:metal ion binding"/>
    <property type="evidence" value="ECO:0007669"/>
    <property type="project" value="UniProtKB-KW"/>
</dbReference>
<dbReference type="SUPFAM" id="SSF56281">
    <property type="entry name" value="Metallo-hydrolase/oxidoreductase"/>
    <property type="match status" value="1"/>
</dbReference>
<feature type="domain" description="Metallo-beta-lactamase" evidence="6">
    <location>
        <begin position="90"/>
        <end position="292"/>
    </location>
</feature>
<keyword evidence="5" id="KW-0732">Signal</keyword>
<evidence type="ECO:0000259" key="6">
    <source>
        <dbReference type="SMART" id="SM00849"/>
    </source>
</evidence>
<keyword evidence="2" id="KW-0479">Metal-binding</keyword>
<comment type="similarity">
    <text evidence="1">Belongs to the metallo-beta-lactamase superfamily.</text>
</comment>
<accession>Q1YMH8</accession>